<name>A0A6B0U2M5_IXORI</name>
<accession>A0A6B0U2M5</accession>
<dbReference type="EMBL" id="GIFC01000662">
    <property type="protein sequence ID" value="MXU82745.1"/>
    <property type="molecule type" value="Transcribed_RNA"/>
</dbReference>
<reference evidence="3" key="1">
    <citation type="submission" date="2019-12" db="EMBL/GenBank/DDBJ databases">
        <title>An insight into the sialome of adult female Ixodes ricinus ticks feeding for 6 days.</title>
        <authorList>
            <person name="Perner J."/>
            <person name="Ribeiro J.M.C."/>
        </authorList>
    </citation>
    <scope>NUCLEOTIDE SEQUENCE</scope>
    <source>
        <strain evidence="3">Semi-engorged</strain>
        <tissue evidence="3">Salivary glands</tissue>
    </source>
</reference>
<feature type="compositionally biased region" description="Polar residues" evidence="1">
    <location>
        <begin position="59"/>
        <end position="71"/>
    </location>
</feature>
<feature type="signal peptide" evidence="2">
    <location>
        <begin position="1"/>
        <end position="24"/>
    </location>
</feature>
<keyword evidence="2" id="KW-0732">Signal</keyword>
<dbReference type="AlphaFoldDB" id="A0A6B0U2M5"/>
<feature type="region of interest" description="Disordered" evidence="1">
    <location>
        <begin position="35"/>
        <end position="71"/>
    </location>
</feature>
<proteinExistence type="predicted"/>
<feature type="chain" id="PRO_5025493790" evidence="2">
    <location>
        <begin position="25"/>
        <end position="71"/>
    </location>
</feature>
<protein>
    <submittedName>
        <fullName evidence="3">Putative vesicular amine transporter</fullName>
    </submittedName>
</protein>
<evidence type="ECO:0000256" key="2">
    <source>
        <dbReference type="SAM" id="SignalP"/>
    </source>
</evidence>
<evidence type="ECO:0000313" key="3">
    <source>
        <dbReference type="EMBL" id="MXU82745.1"/>
    </source>
</evidence>
<organism evidence="3">
    <name type="scientific">Ixodes ricinus</name>
    <name type="common">Common tick</name>
    <name type="synonym">Acarus ricinus</name>
    <dbReference type="NCBI Taxonomy" id="34613"/>
    <lineage>
        <taxon>Eukaryota</taxon>
        <taxon>Metazoa</taxon>
        <taxon>Ecdysozoa</taxon>
        <taxon>Arthropoda</taxon>
        <taxon>Chelicerata</taxon>
        <taxon>Arachnida</taxon>
        <taxon>Acari</taxon>
        <taxon>Parasitiformes</taxon>
        <taxon>Ixodida</taxon>
        <taxon>Ixodoidea</taxon>
        <taxon>Ixodidae</taxon>
        <taxon>Ixodinae</taxon>
        <taxon>Ixodes</taxon>
    </lineage>
</organism>
<sequence>MLLLGTVSLFTLITAGSWLTSALCASNARFEPDSDRQALWRGSSENVSGPQDPRLPTILSRTDSSVNHTPA</sequence>
<evidence type="ECO:0000256" key="1">
    <source>
        <dbReference type="SAM" id="MobiDB-lite"/>
    </source>
</evidence>